<comment type="caution">
    <text evidence="8">The sequence shown here is derived from an EMBL/GenBank/DDBJ whole genome shotgun (WGS) entry which is preliminary data.</text>
</comment>
<evidence type="ECO:0000256" key="2">
    <source>
        <dbReference type="ARBA" id="ARBA00022737"/>
    </source>
</evidence>
<name>A0A0M8MRQ9_ESCWE</name>
<dbReference type="PANTHER" id="PTHR24409">
    <property type="entry name" value="ZINC FINGER PROTEIN 142"/>
    <property type="match status" value="1"/>
</dbReference>
<feature type="domain" description="C2H2-type" evidence="7">
    <location>
        <begin position="180"/>
        <end position="211"/>
    </location>
</feature>
<evidence type="ECO:0000256" key="6">
    <source>
        <dbReference type="SAM" id="MobiDB-lite"/>
    </source>
</evidence>
<dbReference type="OrthoDB" id="6105938at2759"/>
<dbReference type="InterPro" id="IPR013087">
    <property type="entry name" value="Znf_C2H2_type"/>
</dbReference>
<keyword evidence="1" id="KW-0479">Metal-binding</keyword>
<dbReference type="Gene3D" id="3.30.160.60">
    <property type="entry name" value="Classic Zinc Finger"/>
    <property type="match status" value="3"/>
</dbReference>
<dbReference type="PROSITE" id="PS00028">
    <property type="entry name" value="ZINC_FINGER_C2H2_1"/>
    <property type="match status" value="2"/>
</dbReference>
<evidence type="ECO:0000313" key="9">
    <source>
        <dbReference type="Proteomes" id="UP000053831"/>
    </source>
</evidence>
<keyword evidence="2" id="KW-0677">Repeat</keyword>
<feature type="region of interest" description="Disordered" evidence="6">
    <location>
        <begin position="421"/>
        <end position="470"/>
    </location>
</feature>
<accession>A0A0M8MRQ9</accession>
<protein>
    <submittedName>
        <fullName evidence="8">Putative zinc finger protein 840</fullName>
    </submittedName>
</protein>
<evidence type="ECO:0000313" key="8">
    <source>
        <dbReference type="EMBL" id="KOS17068.1"/>
    </source>
</evidence>
<dbReference type="PROSITE" id="PS50157">
    <property type="entry name" value="ZINC_FINGER_C2H2_2"/>
    <property type="match status" value="5"/>
</dbReference>
<evidence type="ECO:0000259" key="7">
    <source>
        <dbReference type="PROSITE" id="PS50157"/>
    </source>
</evidence>
<dbReference type="SMART" id="SM00355">
    <property type="entry name" value="ZnF_C2H2"/>
    <property type="match status" value="9"/>
</dbReference>
<dbReference type="EMBL" id="LGSR01000028">
    <property type="protein sequence ID" value="KOS17068.1"/>
    <property type="molecule type" value="Genomic_DNA"/>
</dbReference>
<dbReference type="Pfam" id="PF00096">
    <property type="entry name" value="zf-C2H2"/>
    <property type="match status" value="1"/>
</dbReference>
<organism evidence="8 9">
    <name type="scientific">Escovopsis weberi</name>
    <dbReference type="NCBI Taxonomy" id="150374"/>
    <lineage>
        <taxon>Eukaryota</taxon>
        <taxon>Fungi</taxon>
        <taxon>Dikarya</taxon>
        <taxon>Ascomycota</taxon>
        <taxon>Pezizomycotina</taxon>
        <taxon>Sordariomycetes</taxon>
        <taxon>Hypocreomycetidae</taxon>
        <taxon>Hypocreales</taxon>
        <taxon>Hypocreaceae</taxon>
        <taxon>Escovopsis</taxon>
    </lineage>
</organism>
<feature type="domain" description="C2H2-type" evidence="7">
    <location>
        <begin position="327"/>
        <end position="351"/>
    </location>
</feature>
<evidence type="ECO:0000256" key="5">
    <source>
        <dbReference type="PROSITE-ProRule" id="PRU00042"/>
    </source>
</evidence>
<evidence type="ECO:0000256" key="1">
    <source>
        <dbReference type="ARBA" id="ARBA00022723"/>
    </source>
</evidence>
<proteinExistence type="predicted"/>
<gene>
    <name evidence="8" type="ORF">ESCO_005981</name>
</gene>
<keyword evidence="4" id="KW-0862">Zinc</keyword>
<feature type="domain" description="C2H2-type" evidence="7">
    <location>
        <begin position="30"/>
        <end position="59"/>
    </location>
</feature>
<evidence type="ECO:0000256" key="4">
    <source>
        <dbReference type="ARBA" id="ARBA00022833"/>
    </source>
</evidence>
<feature type="domain" description="C2H2-type" evidence="7">
    <location>
        <begin position="74"/>
        <end position="105"/>
    </location>
</feature>
<feature type="domain" description="C2H2-type" evidence="7">
    <location>
        <begin position="225"/>
        <end position="256"/>
    </location>
</feature>
<dbReference type="SUPFAM" id="SSF57667">
    <property type="entry name" value="beta-beta-alpha zinc fingers"/>
    <property type="match status" value="2"/>
</dbReference>
<feature type="compositionally biased region" description="Acidic residues" evidence="6">
    <location>
        <begin position="423"/>
        <end position="438"/>
    </location>
</feature>
<keyword evidence="3 5" id="KW-0863">Zinc-finger</keyword>
<dbReference type="GO" id="GO:0008270">
    <property type="term" value="F:zinc ion binding"/>
    <property type="evidence" value="ECO:0007669"/>
    <property type="project" value="UniProtKB-KW"/>
</dbReference>
<evidence type="ECO:0000256" key="3">
    <source>
        <dbReference type="ARBA" id="ARBA00022771"/>
    </source>
</evidence>
<feature type="compositionally biased region" description="Low complexity" evidence="6">
    <location>
        <begin position="260"/>
        <end position="316"/>
    </location>
</feature>
<keyword evidence="9" id="KW-1185">Reference proteome</keyword>
<dbReference type="InterPro" id="IPR036236">
    <property type="entry name" value="Znf_C2H2_sf"/>
</dbReference>
<dbReference type="Proteomes" id="UP000053831">
    <property type="component" value="Unassembled WGS sequence"/>
</dbReference>
<sequence length="597" mass="65580">MNGHPTCLACKTSFATEEALEQHATAKLHWCCGPCGLVFVSQARLTKHKKKALHVANEADATKAADAAGTAARLDCDLCKRTFKSAGALEQHDADSKKRHEAIKKRGGLACNLCNRVFKSAAAREQHNLDSKEKHDAMRKEPETRECGVCKRTFSSEFALRQHEADPGKKHVDIERKGGSECGVCKKTFKSAAALKQHEADSSKQHSAKAGLSKQLEEIREKREFGCVLCKRGFKSAAALKQHEADSIKQHEAIRRREAQQQQRQQPQRQQQQQQQQEQAPLTQSEAQRSQRQEQNVQQQQQQQAGVSEQPLQQLQPKKKKKKAKEFECEECGKRFVRDEDLSRHAQSLAHHPLSDLPCIAGLYEEAVSASGAGCTARFTSPSAMLLHLESGSCSSGINMETLNAIIGQKDTDCVIRERWTASDDDDDDDDDEEEEDIAPALGKLRLGSRPATPDRSESADSGGAILTPGSEVSVPSPLFSIPSVPTPRCPLCPGKRRKFPSMMALGQHMQSAAHTATEKIYHCPVSLLAGAVPPGAVRRLTRRLRRERGRGFSTASGLAQHLESGACVGGEIALRVAMCYVEERLRQGDLPVSMLA</sequence>
<reference evidence="8 9" key="1">
    <citation type="submission" date="2015-07" db="EMBL/GenBank/DDBJ databases">
        <title>The genome of the fungus Escovopsis weberi, a specialized disease agent of ant agriculture.</title>
        <authorList>
            <person name="de Man T.J."/>
            <person name="Stajich J.E."/>
            <person name="Kubicek C.P."/>
            <person name="Chenthamara K."/>
            <person name="Atanasova L."/>
            <person name="Druzhinina I.S."/>
            <person name="Birnbaum S."/>
            <person name="Barribeau S.M."/>
            <person name="Teiling C."/>
            <person name="Suen G."/>
            <person name="Currie C."/>
            <person name="Gerardo N.M."/>
        </authorList>
    </citation>
    <scope>NUCLEOTIDE SEQUENCE [LARGE SCALE GENOMIC DNA]</scope>
</reference>
<dbReference type="Pfam" id="PF12874">
    <property type="entry name" value="zf-met"/>
    <property type="match status" value="5"/>
</dbReference>
<dbReference type="AlphaFoldDB" id="A0A0M8MRQ9"/>
<feature type="region of interest" description="Disordered" evidence="6">
    <location>
        <begin position="255"/>
        <end position="320"/>
    </location>
</feature>
<dbReference type="STRING" id="150374.A0A0M8MRQ9"/>